<dbReference type="Pfam" id="PF17676">
    <property type="entry name" value="Peptidase_S66C"/>
    <property type="match status" value="1"/>
</dbReference>
<dbReference type="Proteomes" id="UP000028302">
    <property type="component" value="Unassembled WGS sequence"/>
</dbReference>
<evidence type="ECO:0000256" key="2">
    <source>
        <dbReference type="ARBA" id="ARBA00022645"/>
    </source>
</evidence>
<dbReference type="AlphaFoldDB" id="A0A084IG53"/>
<feature type="active site" description="Charge relay system" evidence="6">
    <location>
        <position position="289"/>
    </location>
</feature>
<dbReference type="SUPFAM" id="SSF52317">
    <property type="entry name" value="Class I glutamine amidotransferase-like"/>
    <property type="match status" value="1"/>
</dbReference>
<dbReference type="InterPro" id="IPR029062">
    <property type="entry name" value="Class_I_gatase-like"/>
</dbReference>
<dbReference type="InterPro" id="IPR027461">
    <property type="entry name" value="Carboxypeptidase_A_C_sf"/>
</dbReference>
<keyword evidence="10" id="KW-1185">Reference proteome</keyword>
<evidence type="ECO:0000313" key="9">
    <source>
        <dbReference type="EMBL" id="KEZ75687.1"/>
    </source>
</evidence>
<feature type="active site" description="Nucleophile" evidence="6">
    <location>
        <position position="122"/>
    </location>
</feature>
<keyword evidence="4" id="KW-0378">Hydrolase</keyword>
<dbReference type="InterPro" id="IPR003507">
    <property type="entry name" value="S66_fam"/>
</dbReference>
<sequence length="322" mass="33827">MTSNTAPLGAPFARLAEALSPLAGQRIALIAPAGGVQDERIDTALAVLAAAGIDAHLGTHARDHHRYLAGTADARLADLHAAFELPGVAAVWCLRGGYGSAHLVNRIDWARISTDVPLIGFSDITMLLEAFRQHGRAAIHGPVATQLASPGETAEAQDARAAAMASVVDRLQNRPSTWALTHLAGPTVPVAGQLVGGNLTTLACMAGTPTALRLEQDAILLLEDIGEAEFRLERSFQQLMDAIDTDRLRAVCVGAFSDCTLADGLNSLGEIFAEWLGDTPLYAGLPMSHEHMNTAWRPGSQASIEDGQLRVASAGTARTAEP</sequence>
<name>A0A084IG53_SALHC</name>
<gene>
    <name evidence="9" type="ORF">C41B8_18737</name>
</gene>
<feature type="domain" description="LD-carboxypeptidase C-terminal" evidence="8">
    <location>
        <begin position="192"/>
        <end position="304"/>
    </location>
</feature>
<dbReference type="Gene3D" id="3.50.30.60">
    <property type="entry name" value="LD-carboxypeptidase A C-terminal domain-like"/>
    <property type="match status" value="1"/>
</dbReference>
<evidence type="ECO:0000313" key="10">
    <source>
        <dbReference type="Proteomes" id="UP000028302"/>
    </source>
</evidence>
<dbReference type="PANTHER" id="PTHR30237">
    <property type="entry name" value="MURAMOYLTETRAPEPTIDE CARBOXYPEPTIDASE"/>
    <property type="match status" value="1"/>
</dbReference>
<evidence type="ECO:0000256" key="6">
    <source>
        <dbReference type="PIRSR" id="PIRSR028757-1"/>
    </source>
</evidence>
<organism evidence="9 10">
    <name type="scientific">Salinisphaera hydrothermalis (strain C41B8)</name>
    <dbReference type="NCBI Taxonomy" id="1304275"/>
    <lineage>
        <taxon>Bacteria</taxon>
        <taxon>Pseudomonadati</taxon>
        <taxon>Pseudomonadota</taxon>
        <taxon>Gammaproteobacteria</taxon>
        <taxon>Salinisphaerales</taxon>
        <taxon>Salinisphaeraceae</taxon>
        <taxon>Salinisphaera</taxon>
    </lineage>
</organism>
<evidence type="ECO:0000256" key="4">
    <source>
        <dbReference type="ARBA" id="ARBA00022801"/>
    </source>
</evidence>
<dbReference type="eggNOG" id="COG1619">
    <property type="taxonomic scope" value="Bacteria"/>
</dbReference>
<dbReference type="STRING" id="1304275.C41B8_18737"/>
<dbReference type="Gene3D" id="3.40.50.10740">
    <property type="entry name" value="Class I glutamine amidotransferase-like"/>
    <property type="match status" value="1"/>
</dbReference>
<dbReference type="PANTHER" id="PTHR30237:SF2">
    <property type="entry name" value="MUREIN TETRAPEPTIDE CARBOXYPEPTIDASE"/>
    <property type="match status" value="1"/>
</dbReference>
<evidence type="ECO:0000259" key="7">
    <source>
        <dbReference type="Pfam" id="PF02016"/>
    </source>
</evidence>
<evidence type="ECO:0000256" key="1">
    <source>
        <dbReference type="ARBA" id="ARBA00010233"/>
    </source>
</evidence>
<dbReference type="GO" id="GO:0008236">
    <property type="term" value="F:serine-type peptidase activity"/>
    <property type="evidence" value="ECO:0007669"/>
    <property type="project" value="UniProtKB-KW"/>
</dbReference>
<dbReference type="RefSeq" id="WP_051883781.1">
    <property type="nucleotide sequence ID" value="NZ_APNK01000063.1"/>
</dbReference>
<evidence type="ECO:0000259" key="8">
    <source>
        <dbReference type="Pfam" id="PF17676"/>
    </source>
</evidence>
<dbReference type="InterPro" id="IPR040449">
    <property type="entry name" value="Peptidase_S66_N"/>
</dbReference>
<dbReference type="SUPFAM" id="SSF141986">
    <property type="entry name" value="LD-carboxypeptidase A C-terminal domain-like"/>
    <property type="match status" value="1"/>
</dbReference>
<dbReference type="InterPro" id="IPR040921">
    <property type="entry name" value="Peptidase_S66C"/>
</dbReference>
<evidence type="ECO:0000256" key="5">
    <source>
        <dbReference type="ARBA" id="ARBA00022825"/>
    </source>
</evidence>
<keyword evidence="5" id="KW-0720">Serine protease</keyword>
<dbReference type="Pfam" id="PF02016">
    <property type="entry name" value="Peptidase_S66"/>
    <property type="match status" value="1"/>
</dbReference>
<accession>A0A084IG53</accession>
<dbReference type="PATRIC" id="fig|1304275.5.peg.3825"/>
<proteinExistence type="inferred from homology"/>
<reference evidence="9 10" key="1">
    <citation type="submission" date="2013-03" db="EMBL/GenBank/DDBJ databases">
        <title>Salinisphaera hydrothermalis C41B8 Genome Sequencing.</title>
        <authorList>
            <person name="Li C."/>
            <person name="Lai Q."/>
            <person name="Shao Z."/>
        </authorList>
    </citation>
    <scope>NUCLEOTIDE SEQUENCE [LARGE SCALE GENOMIC DNA]</scope>
    <source>
        <strain evidence="9 10">C41B8</strain>
    </source>
</reference>
<feature type="domain" description="LD-carboxypeptidase N-terminal" evidence="7">
    <location>
        <begin position="27"/>
        <end position="141"/>
    </location>
</feature>
<dbReference type="GO" id="GO:0006508">
    <property type="term" value="P:proteolysis"/>
    <property type="evidence" value="ECO:0007669"/>
    <property type="project" value="UniProtKB-KW"/>
</dbReference>
<comment type="caution">
    <text evidence="9">The sequence shown here is derived from an EMBL/GenBank/DDBJ whole genome shotgun (WGS) entry which is preliminary data.</text>
</comment>
<dbReference type="InterPro" id="IPR027478">
    <property type="entry name" value="LdcA_N"/>
</dbReference>
<dbReference type="GO" id="GO:0004180">
    <property type="term" value="F:carboxypeptidase activity"/>
    <property type="evidence" value="ECO:0007669"/>
    <property type="project" value="UniProtKB-KW"/>
</dbReference>
<keyword evidence="2 9" id="KW-0121">Carboxypeptidase</keyword>
<keyword evidence="3" id="KW-0645">Protease</keyword>
<feature type="active site" description="Charge relay system" evidence="6">
    <location>
        <position position="223"/>
    </location>
</feature>
<dbReference type="EMBL" id="APNK01000063">
    <property type="protein sequence ID" value="KEZ75687.1"/>
    <property type="molecule type" value="Genomic_DNA"/>
</dbReference>
<evidence type="ECO:0000256" key="3">
    <source>
        <dbReference type="ARBA" id="ARBA00022670"/>
    </source>
</evidence>
<dbReference type="CDD" id="cd07025">
    <property type="entry name" value="Peptidase_S66"/>
    <property type="match status" value="1"/>
</dbReference>
<comment type="similarity">
    <text evidence="1">Belongs to the peptidase S66 family.</text>
</comment>
<protein>
    <submittedName>
        <fullName evidence="9">LD-carboxypeptidase</fullName>
    </submittedName>
</protein>
<dbReference type="PIRSF" id="PIRSF028757">
    <property type="entry name" value="LD-carboxypeptidase"/>
    <property type="match status" value="1"/>
</dbReference>